<accession>A0A174D642</accession>
<sequence>MKKIINKIKKFIKKFDITDLMILGGFFLIFKAIFNISVNLGLILLGITFIIVALLVHKAKISQVKKNTFKEDTSN</sequence>
<evidence type="ECO:0000313" key="2">
    <source>
        <dbReference type="EMBL" id="CUO21004.1"/>
    </source>
</evidence>
<name>A0A174D642_9CLOT</name>
<organism evidence="2 3">
    <name type="scientific">Clostridium disporicum</name>
    <dbReference type="NCBI Taxonomy" id="84024"/>
    <lineage>
        <taxon>Bacteria</taxon>
        <taxon>Bacillati</taxon>
        <taxon>Bacillota</taxon>
        <taxon>Clostridia</taxon>
        <taxon>Eubacteriales</taxon>
        <taxon>Clostridiaceae</taxon>
        <taxon>Clostridium</taxon>
    </lineage>
</organism>
<evidence type="ECO:0000256" key="1">
    <source>
        <dbReference type="SAM" id="Phobius"/>
    </source>
</evidence>
<evidence type="ECO:0000313" key="3">
    <source>
        <dbReference type="Proteomes" id="UP000095558"/>
    </source>
</evidence>
<keyword evidence="1" id="KW-1133">Transmembrane helix</keyword>
<reference evidence="2 3" key="1">
    <citation type="submission" date="2015-09" db="EMBL/GenBank/DDBJ databases">
        <authorList>
            <consortium name="Pathogen Informatics"/>
        </authorList>
    </citation>
    <scope>NUCLEOTIDE SEQUENCE [LARGE SCALE GENOMIC DNA]</scope>
    <source>
        <strain evidence="2 3">2789STDY5834855</strain>
    </source>
</reference>
<dbReference type="Proteomes" id="UP000095558">
    <property type="component" value="Unassembled WGS sequence"/>
</dbReference>
<dbReference type="EMBL" id="CYZV01000017">
    <property type="protein sequence ID" value="CUO21004.1"/>
    <property type="molecule type" value="Genomic_DNA"/>
</dbReference>
<protein>
    <submittedName>
        <fullName evidence="2">Uncharacterized protein</fullName>
    </submittedName>
</protein>
<dbReference type="AlphaFoldDB" id="A0A174D642"/>
<feature type="transmembrane region" description="Helical" evidence="1">
    <location>
        <begin position="36"/>
        <end position="56"/>
    </location>
</feature>
<proteinExistence type="predicted"/>
<dbReference type="RefSeq" id="WP_055276368.1">
    <property type="nucleotide sequence ID" value="NZ_CYZV01000017.1"/>
</dbReference>
<keyword evidence="1" id="KW-0472">Membrane</keyword>
<keyword evidence="1" id="KW-0812">Transmembrane</keyword>
<gene>
    <name evidence="2" type="ORF">ERS852470_01718</name>
</gene>